<reference evidence="3" key="1">
    <citation type="submission" date="2023-03" db="EMBL/GenBank/DDBJ databases">
        <title>Edaphobacter sp.</title>
        <authorList>
            <person name="Huber K.J."/>
            <person name="Papendorf J."/>
            <person name="Pilke C."/>
            <person name="Bunk B."/>
            <person name="Sproeer C."/>
            <person name="Pester M."/>
        </authorList>
    </citation>
    <scope>NUCLEOTIDE SEQUENCE</scope>
    <source>
        <strain evidence="3">DSM 110680</strain>
    </source>
</reference>
<keyword evidence="2" id="KW-0732">Signal</keyword>
<dbReference type="AlphaFoldDB" id="A0AAU7DFW8"/>
<evidence type="ECO:0000256" key="1">
    <source>
        <dbReference type="SAM" id="MobiDB-lite"/>
    </source>
</evidence>
<organism evidence="3">
    <name type="scientific">Telmatobacter sp. DSM 110680</name>
    <dbReference type="NCBI Taxonomy" id="3036704"/>
    <lineage>
        <taxon>Bacteria</taxon>
        <taxon>Pseudomonadati</taxon>
        <taxon>Acidobacteriota</taxon>
        <taxon>Terriglobia</taxon>
        <taxon>Terriglobales</taxon>
        <taxon>Acidobacteriaceae</taxon>
        <taxon>Telmatobacter</taxon>
    </lineage>
</organism>
<evidence type="ECO:0000313" key="3">
    <source>
        <dbReference type="EMBL" id="XBH16236.1"/>
    </source>
</evidence>
<feature type="signal peptide" evidence="2">
    <location>
        <begin position="1"/>
        <end position="23"/>
    </location>
</feature>
<evidence type="ECO:0000256" key="2">
    <source>
        <dbReference type="SAM" id="SignalP"/>
    </source>
</evidence>
<name>A0AAU7DFW8_9BACT</name>
<gene>
    <name evidence="3" type="ORF">P8935_16865</name>
</gene>
<accession>A0AAU7DFW8</accession>
<sequence>MKKLLVVAAAVVFLVMGRPVASAQDTGVNGKWHFVLETPGGDREVDADFTVDADGNVTGKWGASDVAGTYKDGKLALDFQFTSEEVGATAAMKIDGKLDDSAALAGDWAFSEYNGSFKATRPAAAAPATPAPAGDAKPAPTDPH</sequence>
<feature type="chain" id="PRO_5043672090" evidence="2">
    <location>
        <begin position="24"/>
        <end position="144"/>
    </location>
</feature>
<feature type="region of interest" description="Disordered" evidence="1">
    <location>
        <begin position="121"/>
        <end position="144"/>
    </location>
</feature>
<protein>
    <submittedName>
        <fullName evidence="3">Uncharacterized protein</fullName>
    </submittedName>
</protein>
<proteinExistence type="predicted"/>
<dbReference type="EMBL" id="CP121196">
    <property type="protein sequence ID" value="XBH16236.1"/>
    <property type="molecule type" value="Genomic_DNA"/>
</dbReference>
<dbReference type="RefSeq" id="WP_348261463.1">
    <property type="nucleotide sequence ID" value="NZ_CP121196.1"/>
</dbReference>